<proteinExistence type="inferred from homology"/>
<dbReference type="Pfam" id="PF01740">
    <property type="entry name" value="STAS"/>
    <property type="match status" value="1"/>
</dbReference>
<dbReference type="CDD" id="cd07043">
    <property type="entry name" value="STAS_anti-anti-sigma_factors"/>
    <property type="match status" value="1"/>
</dbReference>
<feature type="domain" description="STAS" evidence="2">
    <location>
        <begin position="1"/>
        <end position="91"/>
    </location>
</feature>
<dbReference type="GO" id="GO:0043856">
    <property type="term" value="F:anti-sigma factor antagonist activity"/>
    <property type="evidence" value="ECO:0007669"/>
    <property type="project" value="InterPro"/>
</dbReference>
<sequence length="91" mass="10599">MINTIMIPRNFAIDEATELREKLIDMIENNKYDFLLDFSNCTFIDSTGLGVLVSLYKRINEHNGSLKLVKLNDNVMKVFKLTRLDKVFEIN</sequence>
<gene>
    <name evidence="3" type="primary">rsbV_5</name>
    <name evidence="3" type="ORF">SDC9_84472</name>
</gene>
<comment type="caution">
    <text evidence="3">The sequence shown here is derived from an EMBL/GenBank/DDBJ whole genome shotgun (WGS) entry which is preliminary data.</text>
</comment>
<dbReference type="PANTHER" id="PTHR33495">
    <property type="entry name" value="ANTI-SIGMA FACTOR ANTAGONIST TM_1081-RELATED-RELATED"/>
    <property type="match status" value="1"/>
</dbReference>
<dbReference type="InterPro" id="IPR002645">
    <property type="entry name" value="STAS_dom"/>
</dbReference>
<evidence type="ECO:0000256" key="1">
    <source>
        <dbReference type="ARBA" id="ARBA00009013"/>
    </source>
</evidence>
<evidence type="ECO:0000259" key="2">
    <source>
        <dbReference type="PROSITE" id="PS50801"/>
    </source>
</evidence>
<dbReference type="SUPFAM" id="SSF52091">
    <property type="entry name" value="SpoIIaa-like"/>
    <property type="match status" value="1"/>
</dbReference>
<organism evidence="3">
    <name type="scientific">bioreactor metagenome</name>
    <dbReference type="NCBI Taxonomy" id="1076179"/>
    <lineage>
        <taxon>unclassified sequences</taxon>
        <taxon>metagenomes</taxon>
        <taxon>ecological metagenomes</taxon>
    </lineage>
</organism>
<dbReference type="InterPro" id="IPR036513">
    <property type="entry name" value="STAS_dom_sf"/>
</dbReference>
<comment type="similarity">
    <text evidence="1">Belongs to the anti-sigma-factor antagonist family.</text>
</comment>
<name>A0A644ZGP2_9ZZZZ</name>
<dbReference type="Gene3D" id="3.30.750.24">
    <property type="entry name" value="STAS domain"/>
    <property type="match status" value="1"/>
</dbReference>
<reference evidence="3" key="1">
    <citation type="submission" date="2019-08" db="EMBL/GenBank/DDBJ databases">
        <authorList>
            <person name="Kucharzyk K."/>
            <person name="Murdoch R.W."/>
            <person name="Higgins S."/>
            <person name="Loffler F."/>
        </authorList>
    </citation>
    <scope>NUCLEOTIDE SEQUENCE</scope>
</reference>
<accession>A0A644ZGP2</accession>
<dbReference type="PANTHER" id="PTHR33495:SF2">
    <property type="entry name" value="ANTI-SIGMA FACTOR ANTAGONIST TM_1081-RELATED"/>
    <property type="match status" value="1"/>
</dbReference>
<dbReference type="PROSITE" id="PS50801">
    <property type="entry name" value="STAS"/>
    <property type="match status" value="1"/>
</dbReference>
<dbReference type="NCBIfam" id="TIGR00377">
    <property type="entry name" value="ant_ant_sig"/>
    <property type="match status" value="1"/>
</dbReference>
<evidence type="ECO:0000313" key="3">
    <source>
        <dbReference type="EMBL" id="MPM37853.1"/>
    </source>
</evidence>
<dbReference type="InterPro" id="IPR003658">
    <property type="entry name" value="Anti-sigma_ant"/>
</dbReference>
<dbReference type="EMBL" id="VSSQ01008087">
    <property type="protein sequence ID" value="MPM37853.1"/>
    <property type="molecule type" value="Genomic_DNA"/>
</dbReference>
<protein>
    <submittedName>
        <fullName evidence="3">Anti-sigma-B factor antagonist</fullName>
    </submittedName>
</protein>
<dbReference type="AlphaFoldDB" id="A0A644ZGP2"/>